<evidence type="ECO:0000256" key="8">
    <source>
        <dbReference type="RuleBase" id="RU003738"/>
    </source>
</evidence>
<dbReference type="GO" id="GO:0009089">
    <property type="term" value="P:lysine biosynthetic process via diaminopimelate"/>
    <property type="evidence" value="ECO:0007669"/>
    <property type="project" value="UniProtKB-UniRule"/>
</dbReference>
<dbReference type="InterPro" id="IPR002986">
    <property type="entry name" value="DAP_deCOOHase_LysA"/>
</dbReference>
<feature type="modified residue" description="N6-(pyridoxal phosphate)lysine" evidence="5 7">
    <location>
        <position position="66"/>
    </location>
</feature>
<reference evidence="10" key="2">
    <citation type="journal article" date="2021" name="PeerJ">
        <title>Extensive microbial diversity within the chicken gut microbiome revealed by metagenomics and culture.</title>
        <authorList>
            <person name="Gilroy R."/>
            <person name="Ravi A."/>
            <person name="Getino M."/>
            <person name="Pursley I."/>
            <person name="Horton D.L."/>
            <person name="Alikhan N.F."/>
            <person name="Baker D."/>
            <person name="Gharbi K."/>
            <person name="Hall N."/>
            <person name="Watson M."/>
            <person name="Adriaenssens E.M."/>
            <person name="Foster-Nyarko E."/>
            <person name="Jarju S."/>
            <person name="Secka A."/>
            <person name="Antonio M."/>
            <person name="Oren A."/>
            <person name="Chaudhuri R.R."/>
            <person name="La Ragione R."/>
            <person name="Hildebrand F."/>
            <person name="Pallen M.J."/>
        </authorList>
    </citation>
    <scope>NUCLEOTIDE SEQUENCE</scope>
    <source>
        <strain evidence="10">ChiBcec16-1751</strain>
    </source>
</reference>
<feature type="binding site" evidence="5">
    <location>
        <begin position="290"/>
        <end position="293"/>
    </location>
    <ligand>
        <name>pyridoxal 5'-phosphate</name>
        <dbReference type="ChEBI" id="CHEBI:597326"/>
    </ligand>
</feature>
<comment type="subunit">
    <text evidence="5">Homodimer.</text>
</comment>
<keyword evidence="4 5" id="KW-0456">Lyase</keyword>
<proteinExistence type="inferred from homology"/>
<dbReference type="HAMAP" id="MF_02120">
    <property type="entry name" value="LysA"/>
    <property type="match status" value="1"/>
</dbReference>
<feature type="active site" description="Proton donor" evidence="7">
    <location>
        <position position="361"/>
    </location>
</feature>
<dbReference type="AlphaFoldDB" id="A0A9D1FAI2"/>
<sequence length="431" mass="47524">MLYDNLTINDRGHLTIAGHDTTELVREYGTPLMVLDEDRVRDRCRTYVEALREHFPAGSLPLYASKALSFKEIYRLAAMEGMGIDVVSIGEIHTAHQAGFPLERAYFHGNNKTDEDIAFAMERGVGYFVCDNLDELDAIDAKAGRRGIRQKLLLRLTPGIDPHTHEKINTGRIDSKFGAAIETGQAEELVVRALSKQNVELMGYHCHIGSQIFDHTPFCDAAILMLQFVAEMRDRHGFCAPVLNLGGGMGVPYTVTDPVIDYKANIEKIGKLVADTCKKLNIPAPAILMEPGRSLVADACTTLYTVGGTKVIPGFKNYVSVDGGMTDNPRYALYQAAYTVALANRMQDPADFCCTVAGRCCESGDLIQEDVTIPTPHRGDLLAVFTTGAYNYSMASNYNRVPRPAMVALSDGQHRLVIRRESLDDLTRNDV</sequence>
<dbReference type="InterPro" id="IPR022644">
    <property type="entry name" value="De-COase2_N"/>
</dbReference>
<dbReference type="InterPro" id="IPR009006">
    <property type="entry name" value="Ala_racemase/Decarboxylase_C"/>
</dbReference>
<keyword evidence="5 8" id="KW-0457">Lysine biosynthesis</keyword>
<comment type="function">
    <text evidence="5">Specifically catalyzes the decarboxylation of meso-diaminopimelate (meso-DAP) to L-lysine.</text>
</comment>
<dbReference type="CDD" id="cd06828">
    <property type="entry name" value="PLPDE_III_DapDC"/>
    <property type="match status" value="1"/>
</dbReference>
<evidence type="ECO:0000256" key="4">
    <source>
        <dbReference type="ARBA" id="ARBA00023239"/>
    </source>
</evidence>
<dbReference type="Gene3D" id="3.20.20.10">
    <property type="entry name" value="Alanine racemase"/>
    <property type="match status" value="1"/>
</dbReference>
<dbReference type="SUPFAM" id="SSF50621">
    <property type="entry name" value="Alanine racemase C-terminal domain-like"/>
    <property type="match status" value="1"/>
</dbReference>
<evidence type="ECO:0000256" key="2">
    <source>
        <dbReference type="ARBA" id="ARBA00022793"/>
    </source>
</evidence>
<keyword evidence="5" id="KW-0028">Amino-acid biosynthesis</keyword>
<comment type="pathway">
    <text evidence="5 8">Amino-acid biosynthesis; L-lysine biosynthesis via DAP pathway; L-lysine from DL-2,6-diaminopimelate: step 1/1.</text>
</comment>
<dbReference type="FunFam" id="3.20.20.10:FF:000003">
    <property type="entry name" value="Diaminopimelate decarboxylase"/>
    <property type="match status" value="1"/>
</dbReference>
<dbReference type="PRINTS" id="PR01181">
    <property type="entry name" value="DAPDCRBXLASE"/>
</dbReference>
<dbReference type="InterPro" id="IPR000183">
    <property type="entry name" value="Orn/DAP/Arg_de-COase"/>
</dbReference>
<comment type="catalytic activity">
    <reaction evidence="5 8">
        <text>meso-2,6-diaminopimelate + H(+) = L-lysine + CO2</text>
        <dbReference type="Rhea" id="RHEA:15101"/>
        <dbReference type="ChEBI" id="CHEBI:15378"/>
        <dbReference type="ChEBI" id="CHEBI:16526"/>
        <dbReference type="ChEBI" id="CHEBI:32551"/>
        <dbReference type="ChEBI" id="CHEBI:57791"/>
        <dbReference type="EC" id="4.1.1.20"/>
    </reaction>
</comment>
<feature type="binding site" evidence="5">
    <location>
        <position position="390"/>
    </location>
    <ligand>
        <name>pyridoxal 5'-phosphate</name>
        <dbReference type="ChEBI" id="CHEBI:597326"/>
    </ligand>
</feature>
<evidence type="ECO:0000256" key="7">
    <source>
        <dbReference type="PIRSR" id="PIRSR600183-50"/>
    </source>
</evidence>
<comment type="caution">
    <text evidence="10">The sequence shown here is derived from an EMBL/GenBank/DDBJ whole genome shotgun (WGS) entry which is preliminary data.</text>
</comment>
<gene>
    <name evidence="5 10" type="primary">lysA</name>
    <name evidence="10" type="ORF">IAA83_08565</name>
</gene>
<evidence type="ECO:0000256" key="6">
    <source>
        <dbReference type="NCBIfam" id="TIGR01048"/>
    </source>
</evidence>
<evidence type="ECO:0000313" key="11">
    <source>
        <dbReference type="Proteomes" id="UP000886741"/>
    </source>
</evidence>
<evidence type="ECO:0000256" key="3">
    <source>
        <dbReference type="ARBA" id="ARBA00022898"/>
    </source>
</evidence>
<accession>A0A9D1FAI2</accession>
<comment type="cofactor">
    <cofactor evidence="1 5 7 8">
        <name>pyridoxal 5'-phosphate</name>
        <dbReference type="ChEBI" id="CHEBI:597326"/>
    </cofactor>
</comment>
<evidence type="ECO:0000259" key="9">
    <source>
        <dbReference type="Pfam" id="PF02784"/>
    </source>
</evidence>
<dbReference type="EC" id="4.1.1.20" evidence="5 6"/>
<evidence type="ECO:0000256" key="1">
    <source>
        <dbReference type="ARBA" id="ARBA00001933"/>
    </source>
</evidence>
<feature type="binding site" evidence="5">
    <location>
        <position position="390"/>
    </location>
    <ligand>
        <name>substrate</name>
    </ligand>
</feature>
<protein>
    <recommendedName>
        <fullName evidence="5 6">Diaminopimelate decarboxylase</fullName>
        <shortName evidence="5">DAP decarboxylase</shortName>
        <shortName evidence="5">DAPDC</shortName>
        <ecNumber evidence="5 6">4.1.1.20</ecNumber>
    </recommendedName>
</protein>
<dbReference type="PRINTS" id="PR01179">
    <property type="entry name" value="ODADCRBXLASE"/>
</dbReference>
<dbReference type="Proteomes" id="UP000886741">
    <property type="component" value="Unassembled WGS sequence"/>
</dbReference>
<organism evidence="10 11">
    <name type="scientific">Candidatus Avoscillospira avistercoris</name>
    <dbReference type="NCBI Taxonomy" id="2840707"/>
    <lineage>
        <taxon>Bacteria</taxon>
        <taxon>Bacillati</taxon>
        <taxon>Bacillota</taxon>
        <taxon>Clostridia</taxon>
        <taxon>Eubacteriales</taxon>
        <taxon>Oscillospiraceae</taxon>
        <taxon>Oscillospiraceae incertae sedis</taxon>
        <taxon>Candidatus Avoscillospira</taxon>
    </lineage>
</organism>
<reference evidence="10" key="1">
    <citation type="submission" date="2020-10" db="EMBL/GenBank/DDBJ databases">
        <authorList>
            <person name="Gilroy R."/>
        </authorList>
    </citation>
    <scope>NUCLEOTIDE SEQUENCE</scope>
    <source>
        <strain evidence="10">ChiBcec16-1751</strain>
    </source>
</reference>
<dbReference type="SUPFAM" id="SSF51419">
    <property type="entry name" value="PLP-binding barrel"/>
    <property type="match status" value="1"/>
</dbReference>
<feature type="binding site" evidence="5">
    <location>
        <position position="330"/>
    </location>
    <ligand>
        <name>substrate</name>
    </ligand>
</feature>
<dbReference type="GO" id="GO:0030170">
    <property type="term" value="F:pyridoxal phosphate binding"/>
    <property type="evidence" value="ECO:0007669"/>
    <property type="project" value="UniProtKB-UniRule"/>
</dbReference>
<dbReference type="PANTHER" id="PTHR43727">
    <property type="entry name" value="DIAMINOPIMELATE DECARBOXYLASE"/>
    <property type="match status" value="1"/>
</dbReference>
<feature type="domain" description="Orn/DAP/Arg decarboxylase 2 N-terminal" evidence="9">
    <location>
        <begin position="41"/>
        <end position="297"/>
    </location>
</feature>
<dbReference type="PANTHER" id="PTHR43727:SF2">
    <property type="entry name" value="GROUP IV DECARBOXYLASE"/>
    <property type="match status" value="1"/>
</dbReference>
<comment type="similarity">
    <text evidence="5">Belongs to the Orn/Lys/Arg decarboxylase class-II family. LysA subfamily.</text>
</comment>
<feature type="binding site" evidence="5">
    <location>
        <position position="362"/>
    </location>
    <ligand>
        <name>substrate</name>
    </ligand>
</feature>
<keyword evidence="2 5" id="KW-0210">Decarboxylase</keyword>
<dbReference type="Pfam" id="PF02784">
    <property type="entry name" value="Orn_Arg_deC_N"/>
    <property type="match status" value="1"/>
</dbReference>
<name>A0A9D1FAI2_9FIRM</name>
<evidence type="ECO:0000313" key="10">
    <source>
        <dbReference type="EMBL" id="HIS65405.1"/>
    </source>
</evidence>
<keyword evidence="3 5" id="KW-0663">Pyridoxal phosphate</keyword>
<feature type="binding site" evidence="5">
    <location>
        <position position="293"/>
    </location>
    <ligand>
        <name>substrate</name>
    </ligand>
</feature>
<dbReference type="GO" id="GO:0008836">
    <property type="term" value="F:diaminopimelate decarboxylase activity"/>
    <property type="evidence" value="ECO:0007669"/>
    <property type="project" value="UniProtKB-UniRule"/>
</dbReference>
<feature type="binding site" evidence="5">
    <location>
        <position position="248"/>
    </location>
    <ligand>
        <name>pyridoxal 5'-phosphate</name>
        <dbReference type="ChEBI" id="CHEBI:597326"/>
    </ligand>
</feature>
<feature type="binding site" evidence="5">
    <location>
        <position position="334"/>
    </location>
    <ligand>
        <name>substrate</name>
    </ligand>
</feature>
<dbReference type="Gene3D" id="2.40.37.10">
    <property type="entry name" value="Lyase, Ornithine Decarboxylase, Chain A, domain 1"/>
    <property type="match status" value="1"/>
</dbReference>
<dbReference type="EMBL" id="DVJJ01000128">
    <property type="protein sequence ID" value="HIS65405.1"/>
    <property type="molecule type" value="Genomic_DNA"/>
</dbReference>
<evidence type="ECO:0000256" key="5">
    <source>
        <dbReference type="HAMAP-Rule" id="MF_02120"/>
    </source>
</evidence>
<dbReference type="InterPro" id="IPR029066">
    <property type="entry name" value="PLP-binding_barrel"/>
</dbReference>
<dbReference type="NCBIfam" id="TIGR01048">
    <property type="entry name" value="lysA"/>
    <property type="match status" value="1"/>
</dbReference>